<feature type="domain" description="PTM/DIR17-like Tudor" evidence="2">
    <location>
        <begin position="334"/>
        <end position="383"/>
    </location>
</feature>
<dbReference type="Pfam" id="PF21743">
    <property type="entry name" value="PTM_DIR17_Tudor"/>
    <property type="match status" value="1"/>
</dbReference>
<feature type="region of interest" description="Disordered" evidence="1">
    <location>
        <begin position="103"/>
        <end position="129"/>
    </location>
</feature>
<evidence type="ECO:0000256" key="1">
    <source>
        <dbReference type="SAM" id="MobiDB-lite"/>
    </source>
</evidence>
<keyword evidence="4" id="KW-1185">Reference proteome</keyword>
<dbReference type="EMBL" id="LGRX02005010">
    <property type="protein sequence ID" value="KAK3279332.1"/>
    <property type="molecule type" value="Genomic_DNA"/>
</dbReference>
<evidence type="ECO:0000313" key="3">
    <source>
        <dbReference type="EMBL" id="KAK3279332.1"/>
    </source>
</evidence>
<evidence type="ECO:0000313" key="4">
    <source>
        <dbReference type="Proteomes" id="UP001190700"/>
    </source>
</evidence>
<reference evidence="3 4" key="1">
    <citation type="journal article" date="2015" name="Genome Biol. Evol.">
        <title>Comparative Genomics of a Bacterivorous Green Alga Reveals Evolutionary Causalities and Consequences of Phago-Mixotrophic Mode of Nutrition.</title>
        <authorList>
            <person name="Burns J.A."/>
            <person name="Paasch A."/>
            <person name="Narechania A."/>
            <person name="Kim E."/>
        </authorList>
    </citation>
    <scope>NUCLEOTIDE SEQUENCE [LARGE SCALE GENOMIC DNA]</scope>
    <source>
        <strain evidence="3 4">PLY_AMNH</strain>
    </source>
</reference>
<organism evidence="3 4">
    <name type="scientific">Cymbomonas tetramitiformis</name>
    <dbReference type="NCBI Taxonomy" id="36881"/>
    <lineage>
        <taxon>Eukaryota</taxon>
        <taxon>Viridiplantae</taxon>
        <taxon>Chlorophyta</taxon>
        <taxon>Pyramimonadophyceae</taxon>
        <taxon>Pyramimonadales</taxon>
        <taxon>Pyramimonadaceae</taxon>
        <taxon>Cymbomonas</taxon>
    </lineage>
</organism>
<feature type="compositionally biased region" description="Basic residues" evidence="1">
    <location>
        <begin position="575"/>
        <end position="585"/>
    </location>
</feature>
<feature type="compositionally biased region" description="Low complexity" evidence="1">
    <location>
        <begin position="103"/>
        <end position="112"/>
    </location>
</feature>
<name>A0AAE0LBU7_9CHLO</name>
<feature type="region of interest" description="Disordered" evidence="1">
    <location>
        <begin position="539"/>
        <end position="597"/>
    </location>
</feature>
<sequence length="693" mass="75588">VVRQELEARMQINGYGYWETNLASAKMLAKSKVADLLSAPEFASVRARRKKLAAVEKLLDSVPAELAEAAKNMSLQDIMGRVQQAMHAVQVATESHVRLLSGASAGPAAHPAGSDEERPGCSSSEAATRSSRLLQLPFEDSARILSKHAEVVDSPGPHTLLAACNAEAGFLERWAAAAGLHPGPAHERQPPGCPPASAEAAEAGAAAAKGARAVAECGADVASAGERLRMHLSLLMVAFGGAASLSDEHGDLRRYCTDPAYRPQKEIDVQEDMNQAPELNASDIKQIIKVFEAVERTIGEPTFRPWDQLVPEHLAQVARRLRNCQGSTPDYEKRRVLKEFDEGPFEGTVEELWHDPSGTTCYTVVYDDGDLEDMYLEQLLEILIEKGAAQGGPPGAGGSTTAATAGDVEAAVEVLEPGSEEVSKDISWTPDMVRHAVRRIQQMWGTNLPAIKQRYQERDVLWLSEEEGWRKQHKWYSGSKSFRLQFLFYGVWDKTLRQPVKYGTVEEAQRADRKPLVFYSYPEALRFRKHGLQRRDLQRMGLEGKGNPRSKKQPAGAADKSVAASRRPSGASKAKAPHTTKRKHAGAGPGAKPRTAGAMPVLTKDAILALLTPRRVVMANGDVEVVYSAGGAAVDNLVRNKGKWWTVQHHVATRGTRGGKPGTDGTQQYITYLAPQEFKDLGEERIECRDQPG</sequence>
<proteinExistence type="predicted"/>
<gene>
    <name evidence="3" type="ORF">CYMTET_12777</name>
</gene>
<dbReference type="Proteomes" id="UP001190700">
    <property type="component" value="Unassembled WGS sequence"/>
</dbReference>
<accession>A0AAE0LBU7</accession>
<feature type="non-terminal residue" evidence="3">
    <location>
        <position position="1"/>
    </location>
</feature>
<protein>
    <recommendedName>
        <fullName evidence="2">PTM/DIR17-like Tudor domain-containing protein</fullName>
    </recommendedName>
</protein>
<comment type="caution">
    <text evidence="3">The sequence shown here is derived from an EMBL/GenBank/DDBJ whole genome shotgun (WGS) entry which is preliminary data.</text>
</comment>
<dbReference type="InterPro" id="IPR047365">
    <property type="entry name" value="Tudor_AtPTM-like"/>
</dbReference>
<dbReference type="AlphaFoldDB" id="A0AAE0LBU7"/>
<evidence type="ECO:0000259" key="2">
    <source>
        <dbReference type="Pfam" id="PF21743"/>
    </source>
</evidence>